<dbReference type="AlphaFoldDB" id="A0A2M6YUF9"/>
<name>A0A2M6YUF9_9BACT</name>
<gene>
    <name evidence="1" type="ORF">COT02_02390</name>
</gene>
<dbReference type="Proteomes" id="UP000230184">
    <property type="component" value="Unassembled WGS sequence"/>
</dbReference>
<comment type="caution">
    <text evidence="1">The sequence shown here is derived from an EMBL/GenBank/DDBJ whole genome shotgun (WGS) entry which is preliminary data.</text>
</comment>
<reference evidence="2" key="1">
    <citation type="submission" date="2017-09" db="EMBL/GenBank/DDBJ databases">
        <title>Depth-based differentiation of microbial function through sediment-hosted aquifers and enrichment of novel symbionts in the deep terrestrial subsurface.</title>
        <authorList>
            <person name="Probst A.J."/>
            <person name="Ladd B."/>
            <person name="Jarett J.K."/>
            <person name="Geller-Mcgrath D.E."/>
            <person name="Sieber C.M.K."/>
            <person name="Emerson J.B."/>
            <person name="Anantharaman K."/>
            <person name="Thomas B.C."/>
            <person name="Malmstrom R."/>
            <person name="Stieglmeier M."/>
            <person name="Klingl A."/>
            <person name="Woyke T."/>
            <person name="Ryan C.M."/>
            <person name="Banfield J.F."/>
        </authorList>
    </citation>
    <scope>NUCLEOTIDE SEQUENCE [LARGE SCALE GENOMIC DNA]</scope>
</reference>
<evidence type="ECO:0000313" key="2">
    <source>
        <dbReference type="Proteomes" id="UP000230184"/>
    </source>
</evidence>
<organism evidence="1 2">
    <name type="scientific">Candidatus Roizmanbacteria bacterium CG07_land_8_20_14_0_80_34_15</name>
    <dbReference type="NCBI Taxonomy" id="1974849"/>
    <lineage>
        <taxon>Bacteria</taxon>
        <taxon>Candidatus Roizmaniibacteriota</taxon>
    </lineage>
</organism>
<proteinExistence type="predicted"/>
<evidence type="ECO:0000313" key="1">
    <source>
        <dbReference type="EMBL" id="PIU37147.1"/>
    </source>
</evidence>
<accession>A0A2M6YUF9</accession>
<sequence>MVASCGWGIIYRLTIGSPVRNSGREWIIFLSIRRHLFLKGKKHQGDYEKNEEGSGDDNINFFHRCFTLVNKNLFEQNSTAWM</sequence>
<dbReference type="EMBL" id="PEWY01000065">
    <property type="protein sequence ID" value="PIU37147.1"/>
    <property type="molecule type" value="Genomic_DNA"/>
</dbReference>
<protein>
    <submittedName>
        <fullName evidence="1">Uncharacterized protein</fullName>
    </submittedName>
</protein>